<accession>A0A3R8T4K9</accession>
<gene>
    <name evidence="2" type="ORF">EIP75_13430</name>
</gene>
<proteinExistence type="predicted"/>
<keyword evidence="3" id="KW-1185">Reference proteome</keyword>
<comment type="caution">
    <text evidence="2">The sequence shown here is derived from an EMBL/GenBank/DDBJ whole genome shotgun (WGS) entry which is preliminary data.</text>
</comment>
<name>A0A3R8T4K9_9BURK</name>
<dbReference type="AlphaFoldDB" id="A0A3R8T4K9"/>
<dbReference type="EMBL" id="RSED01000009">
    <property type="protein sequence ID" value="RRS03946.1"/>
    <property type="molecule type" value="Genomic_DNA"/>
</dbReference>
<dbReference type="OrthoDB" id="9153756at2"/>
<evidence type="ECO:0000256" key="1">
    <source>
        <dbReference type="SAM" id="MobiDB-lite"/>
    </source>
</evidence>
<feature type="region of interest" description="Disordered" evidence="1">
    <location>
        <begin position="53"/>
        <end position="79"/>
    </location>
</feature>
<dbReference type="Proteomes" id="UP000269265">
    <property type="component" value="Unassembled WGS sequence"/>
</dbReference>
<sequence>MTRRADESELVIYVAIDQNSAPLLHADLVRFRKGPKRVQRLRMLALQGLIFETGAQPKPPRPQGGTSAAGGVFSEPTDD</sequence>
<protein>
    <submittedName>
        <fullName evidence="2">Uncharacterized protein</fullName>
    </submittedName>
</protein>
<dbReference type="RefSeq" id="WP_125243786.1">
    <property type="nucleotide sequence ID" value="NZ_RSED01000009.1"/>
</dbReference>
<evidence type="ECO:0000313" key="3">
    <source>
        <dbReference type="Proteomes" id="UP000269265"/>
    </source>
</evidence>
<organism evidence="2 3">
    <name type="scientific">Aquabacterium soli</name>
    <dbReference type="NCBI Taxonomy" id="2493092"/>
    <lineage>
        <taxon>Bacteria</taxon>
        <taxon>Pseudomonadati</taxon>
        <taxon>Pseudomonadota</taxon>
        <taxon>Betaproteobacteria</taxon>
        <taxon>Burkholderiales</taxon>
        <taxon>Aquabacterium</taxon>
    </lineage>
</organism>
<evidence type="ECO:0000313" key="2">
    <source>
        <dbReference type="EMBL" id="RRS03946.1"/>
    </source>
</evidence>
<reference evidence="2 3" key="1">
    <citation type="submission" date="2018-12" db="EMBL/GenBank/DDBJ databases">
        <title>The whole draft genome of Aquabacterium sp. SJQ9.</title>
        <authorList>
            <person name="Sun L."/>
            <person name="Gao X."/>
            <person name="Chen W."/>
            <person name="Huang K."/>
        </authorList>
    </citation>
    <scope>NUCLEOTIDE SEQUENCE [LARGE SCALE GENOMIC DNA]</scope>
    <source>
        <strain evidence="2 3">SJQ9</strain>
    </source>
</reference>